<dbReference type="GO" id="GO:0016787">
    <property type="term" value="F:hydrolase activity"/>
    <property type="evidence" value="ECO:0007669"/>
    <property type="project" value="UniProtKB-KW"/>
</dbReference>
<proteinExistence type="inferred from homology"/>
<dbReference type="GO" id="GO:0015086">
    <property type="term" value="F:cadmium ion transmembrane transporter activity"/>
    <property type="evidence" value="ECO:0007669"/>
    <property type="project" value="TreeGrafter"/>
</dbReference>
<dbReference type="EC" id="3.6.3.4" evidence="3"/>
<evidence type="ECO:0000313" key="3">
    <source>
        <dbReference type="EMBL" id="CCD30215.1"/>
    </source>
</evidence>
<protein>
    <submittedName>
        <fullName evidence="3">Putative Heavy metal translocating P-type ATPase</fullName>
        <ecNumber evidence="3">3.6.3.3</ecNumber>
        <ecNumber evidence="3">3.6.3.4</ecNumber>
    </submittedName>
</protein>
<feature type="transmembrane region" description="Helical" evidence="2">
    <location>
        <begin position="65"/>
        <end position="86"/>
    </location>
</feature>
<dbReference type="EC" id="3.6.3.3" evidence="3"/>
<dbReference type="InterPro" id="IPR051014">
    <property type="entry name" value="Cation_Transport_ATPase_IB"/>
</dbReference>
<dbReference type="STRING" id="1070319.CAGGBEG34_560004"/>
<accession>G2JBR0</accession>
<comment type="similarity">
    <text evidence="1">Belongs to the cation transport ATPase (P-type) (TC 3.A.3) family. Type IB subfamily.</text>
</comment>
<dbReference type="Proteomes" id="UP000054051">
    <property type="component" value="Unassembled WGS sequence"/>
</dbReference>
<dbReference type="InterPro" id="IPR023214">
    <property type="entry name" value="HAD_sf"/>
</dbReference>
<dbReference type="SUPFAM" id="SSF56784">
    <property type="entry name" value="HAD-like"/>
    <property type="match status" value="1"/>
</dbReference>
<name>G2JBR0_9BURK</name>
<reference evidence="3 4" key="1">
    <citation type="submission" date="2011-08" db="EMBL/GenBank/DDBJ databases">
        <title>The genome of the obligate endobacterium of an arbuscular mycorrhizal fungus reveals an interphylum network of nutritional interactions.</title>
        <authorList>
            <person name="Ghignone S."/>
            <person name="Salvioli A."/>
            <person name="Anca I."/>
            <person name="Lumini E."/>
            <person name="Ortu G."/>
            <person name="Petiti L."/>
            <person name="Cruveiller S."/>
            <person name="Bianciotto V."/>
            <person name="Piffanelli P."/>
            <person name="Lanfranco L."/>
            <person name="Bonfante P."/>
        </authorList>
    </citation>
    <scope>NUCLEOTIDE SEQUENCE [LARGE SCALE GENOMIC DNA]</scope>
    <source>
        <strain evidence="3 4">BEG34</strain>
    </source>
</reference>
<keyword evidence="2" id="KW-1133">Transmembrane helix</keyword>
<keyword evidence="2" id="KW-0812">Transmembrane</keyword>
<evidence type="ECO:0000256" key="2">
    <source>
        <dbReference type="SAM" id="Phobius"/>
    </source>
</evidence>
<dbReference type="InterPro" id="IPR036412">
    <property type="entry name" value="HAD-like_sf"/>
</dbReference>
<dbReference type="PANTHER" id="PTHR48085">
    <property type="entry name" value="CADMIUM/ZINC-TRANSPORTING ATPASE HMA2-RELATED"/>
    <property type="match status" value="1"/>
</dbReference>
<dbReference type="AlphaFoldDB" id="G2JBR0"/>
<dbReference type="Gene3D" id="3.40.50.1000">
    <property type="entry name" value="HAD superfamily/HAD-like"/>
    <property type="match status" value="1"/>
</dbReference>
<keyword evidence="3" id="KW-0378">Hydrolase</keyword>
<evidence type="ECO:0000256" key="1">
    <source>
        <dbReference type="ARBA" id="ARBA00006024"/>
    </source>
</evidence>
<evidence type="ECO:0000313" key="4">
    <source>
        <dbReference type="Proteomes" id="UP000054051"/>
    </source>
</evidence>
<comment type="caution">
    <text evidence="3">The sequence shown here is derived from an EMBL/GenBank/DDBJ whole genome shotgun (WGS) entry which is preliminary data.</text>
</comment>
<feature type="transmembrane region" description="Helical" evidence="2">
    <location>
        <begin position="34"/>
        <end position="59"/>
    </location>
</feature>
<organism evidence="3 4">
    <name type="scientific">Candidatus Glomeribacter gigasporarum BEG34</name>
    <dbReference type="NCBI Taxonomy" id="1070319"/>
    <lineage>
        <taxon>Bacteria</taxon>
        <taxon>Pseudomonadati</taxon>
        <taxon>Pseudomonadota</taxon>
        <taxon>Betaproteobacteria</taxon>
        <taxon>Burkholderiales</taxon>
        <taxon>Burkholderiaceae</taxon>
        <taxon>Candidatus Glomeribacter</taxon>
    </lineage>
</organism>
<dbReference type="GO" id="GO:0016020">
    <property type="term" value="C:membrane"/>
    <property type="evidence" value="ECO:0007669"/>
    <property type="project" value="TreeGrafter"/>
</dbReference>
<gene>
    <name evidence="3" type="ORF">CAGGBEG34_560004</name>
</gene>
<keyword evidence="2" id="KW-0472">Membrane</keyword>
<dbReference type="EMBL" id="CAFB01000076">
    <property type="protein sequence ID" value="CCD30215.1"/>
    <property type="molecule type" value="Genomic_DNA"/>
</dbReference>
<keyword evidence="4" id="KW-1185">Reference proteome</keyword>
<dbReference type="eggNOG" id="COG2217">
    <property type="taxonomic scope" value="Bacteria"/>
</dbReference>
<dbReference type="PANTHER" id="PTHR48085:SF5">
    <property type="entry name" value="CADMIUM_ZINC-TRANSPORTING ATPASE HMA4-RELATED"/>
    <property type="match status" value="1"/>
</dbReference>
<sequence length="91" mass="9557">MGALGNDTAMETADVALMDDDLRKLPLFIRMSRAAHAVLIQNMVIALGIKAAFLALTLLGAGTMWMAVFADAGASLLVIGNGLRLLRARCG</sequence>